<dbReference type="Proteomes" id="UP000035680">
    <property type="component" value="Unassembled WGS sequence"/>
</dbReference>
<dbReference type="GO" id="GO:0016936">
    <property type="term" value="F:galactoside binding"/>
    <property type="evidence" value="ECO:0007669"/>
    <property type="project" value="TreeGrafter"/>
</dbReference>
<evidence type="ECO:0000256" key="1">
    <source>
        <dbReference type="ARBA" id="ARBA00022734"/>
    </source>
</evidence>
<evidence type="ECO:0000259" key="3">
    <source>
        <dbReference type="PROSITE" id="PS51304"/>
    </source>
</evidence>
<dbReference type="CDD" id="cd00070">
    <property type="entry name" value="GLECT"/>
    <property type="match status" value="1"/>
</dbReference>
<dbReference type="PANTHER" id="PTHR11346:SF174">
    <property type="entry name" value="GALAPTIN LEC-8-RELATED"/>
    <property type="match status" value="1"/>
</dbReference>
<dbReference type="InterPro" id="IPR044156">
    <property type="entry name" value="Galectin-like"/>
</dbReference>
<evidence type="ECO:0000313" key="5">
    <source>
        <dbReference type="WBParaSite" id="SVE_0529800.1"/>
    </source>
</evidence>
<dbReference type="InterPro" id="IPR001079">
    <property type="entry name" value="Galectin_CRD"/>
</dbReference>
<dbReference type="SMART" id="SM00276">
    <property type="entry name" value="GLECT"/>
    <property type="match status" value="1"/>
</dbReference>
<dbReference type="InterPro" id="IPR013320">
    <property type="entry name" value="ConA-like_dom_sf"/>
</dbReference>
<evidence type="ECO:0000313" key="4">
    <source>
        <dbReference type="Proteomes" id="UP000035680"/>
    </source>
</evidence>
<organism evidence="4 5">
    <name type="scientific">Strongyloides venezuelensis</name>
    <name type="common">Threadworm</name>
    <dbReference type="NCBI Taxonomy" id="75913"/>
    <lineage>
        <taxon>Eukaryota</taxon>
        <taxon>Metazoa</taxon>
        <taxon>Ecdysozoa</taxon>
        <taxon>Nematoda</taxon>
        <taxon>Chromadorea</taxon>
        <taxon>Rhabditida</taxon>
        <taxon>Tylenchina</taxon>
        <taxon>Panagrolaimomorpha</taxon>
        <taxon>Strongyloidoidea</taxon>
        <taxon>Strongyloididae</taxon>
        <taxon>Strongyloides</taxon>
    </lineage>
</organism>
<dbReference type="FunFam" id="2.60.120.200:FF:000213">
    <property type="entry name" value="Galectin"/>
    <property type="match status" value="1"/>
</dbReference>
<keyword evidence="1 2" id="KW-0430">Lectin</keyword>
<dbReference type="GO" id="GO:0030246">
    <property type="term" value="F:carbohydrate binding"/>
    <property type="evidence" value="ECO:0007669"/>
    <property type="project" value="UniProtKB-UniRule"/>
</dbReference>
<dbReference type="Gene3D" id="2.60.120.200">
    <property type="match status" value="1"/>
</dbReference>
<reference evidence="5" key="2">
    <citation type="submission" date="2015-08" db="UniProtKB">
        <authorList>
            <consortium name="WormBaseParasite"/>
        </authorList>
    </citation>
    <scope>IDENTIFICATION</scope>
</reference>
<feature type="domain" description="Galectin" evidence="3">
    <location>
        <begin position="11"/>
        <end position="144"/>
    </location>
</feature>
<dbReference type="AlphaFoldDB" id="A0A0K0F8Z7"/>
<keyword evidence="4" id="KW-1185">Reference proteome</keyword>
<name>A0A0K0F8Z7_STRVS</name>
<evidence type="ECO:0000256" key="2">
    <source>
        <dbReference type="RuleBase" id="RU102079"/>
    </source>
</evidence>
<dbReference type="STRING" id="75913.A0A0K0F8Z7"/>
<proteinExistence type="predicted"/>
<dbReference type="PANTHER" id="PTHR11346">
    <property type="entry name" value="GALECTIN"/>
    <property type="match status" value="1"/>
</dbReference>
<sequence length="200" mass="23508">MHTIHNPVVPFVQTIHEELRPGARIIVKGQIAEHHHHSQDFAIELLSGPHAVLHVNFRFDHGSHKEHKLVMNSCFDGSWGREIRYSNPLHHHDHFTIIIEVHESHYTLDVNGSYVGSFTHRVQYQTVQAIGIKGQANIEKIEFEGFNFYNTWGNEYDYGHSGYHGYGTEYYVPPVFSHDHPFRDHFHKRERRHSQESWDD</sequence>
<dbReference type="PROSITE" id="PS51304">
    <property type="entry name" value="GALECTIN"/>
    <property type="match status" value="1"/>
</dbReference>
<reference evidence="4" key="1">
    <citation type="submission" date="2014-07" db="EMBL/GenBank/DDBJ databases">
        <authorList>
            <person name="Martin A.A"/>
            <person name="De Silva N."/>
        </authorList>
    </citation>
    <scope>NUCLEOTIDE SEQUENCE</scope>
</reference>
<protein>
    <recommendedName>
        <fullName evidence="2">Galectin</fullName>
    </recommendedName>
</protein>
<dbReference type="WBParaSite" id="SVE_0529800.1">
    <property type="protein sequence ID" value="SVE_0529800.1"/>
    <property type="gene ID" value="SVE_0529800"/>
</dbReference>
<dbReference type="SMART" id="SM00908">
    <property type="entry name" value="Gal-bind_lectin"/>
    <property type="match status" value="1"/>
</dbReference>
<accession>A0A0K0F8Z7</accession>
<dbReference type="Pfam" id="PF00337">
    <property type="entry name" value="Gal-bind_lectin"/>
    <property type="match status" value="1"/>
</dbReference>
<dbReference type="SUPFAM" id="SSF49899">
    <property type="entry name" value="Concanavalin A-like lectins/glucanases"/>
    <property type="match status" value="1"/>
</dbReference>